<dbReference type="GO" id="GO:0016020">
    <property type="term" value="C:membrane"/>
    <property type="evidence" value="ECO:0007669"/>
    <property type="project" value="GOC"/>
</dbReference>
<sequence length="441" mass="50556">MWHGRAAVQRGDHVRGCQPGNRSQPSLWHRHRCLVWHTLQSRRDVERYLPTHTKTRTQAPHTPTDTQKAGKYGDYRSCDAPMSLAESLFSHLSMVQDQFDYIIMTGDVPAHDTWNQSKTDQIAHLVVLDQLFNTYLPNKPVYSCIGNHESSPMHSFPPPTIPVADIGWLYGALAQSWGKWLPQSALETVVSCGGFSISPFPGFRIISINDNYCNKGNLWLLLDTRDPCNVLQWLIGELQKAEDKGEKVHMLLHIPPGEGDCLKAWSYNYFNIVNRYENTIVNQFYGHSHKDWFEMFYDNVNFQRPVGFGFIAPSVTPGGQINPIYKIYTMDGNYTGSSWAVLDVDSYYLNLTEANLSGNPVWKYEFSPRQLFKMPSLYAADWDNLVQRMEGDDDLLQLFNLYKNNLYPQDKCTGTCRTDLLCGLVEGRSYDPELCKKHIDF</sequence>
<feature type="domain" description="Sphingomyelin phosphodiesterase C-terminal" evidence="12">
    <location>
        <begin position="306"/>
        <end position="424"/>
    </location>
</feature>
<dbReference type="Proteomes" id="UP001497497">
    <property type="component" value="Unassembled WGS sequence"/>
</dbReference>
<evidence type="ECO:0000256" key="2">
    <source>
        <dbReference type="ARBA" id="ARBA00004613"/>
    </source>
</evidence>
<dbReference type="GO" id="GO:0006685">
    <property type="term" value="P:sphingomyelin catabolic process"/>
    <property type="evidence" value="ECO:0007669"/>
    <property type="project" value="TreeGrafter"/>
</dbReference>
<keyword evidence="8" id="KW-0862">Zinc</keyword>
<protein>
    <recommendedName>
        <fullName evidence="15">Sphingomyelin phosphodiesterase</fullName>
    </recommendedName>
</protein>
<dbReference type="GO" id="GO:0061750">
    <property type="term" value="F:acid sphingomyelin phosphodiesterase activity"/>
    <property type="evidence" value="ECO:0007669"/>
    <property type="project" value="TreeGrafter"/>
</dbReference>
<comment type="caution">
    <text evidence="13">The sequence shown here is derived from an EMBL/GenBank/DDBJ whole genome shotgun (WGS) entry which is preliminary data.</text>
</comment>
<dbReference type="PANTHER" id="PTHR10340">
    <property type="entry name" value="SPHINGOMYELIN PHOSPHODIESTERASE"/>
    <property type="match status" value="1"/>
</dbReference>
<dbReference type="GO" id="GO:0046872">
    <property type="term" value="F:metal ion binding"/>
    <property type="evidence" value="ECO:0007669"/>
    <property type="project" value="UniProtKB-KW"/>
</dbReference>
<organism evidence="13 14">
    <name type="scientific">Lymnaea stagnalis</name>
    <name type="common">Great pond snail</name>
    <name type="synonym">Helix stagnalis</name>
    <dbReference type="NCBI Taxonomy" id="6523"/>
    <lineage>
        <taxon>Eukaryota</taxon>
        <taxon>Metazoa</taxon>
        <taxon>Spiralia</taxon>
        <taxon>Lophotrochozoa</taxon>
        <taxon>Mollusca</taxon>
        <taxon>Gastropoda</taxon>
        <taxon>Heterobranchia</taxon>
        <taxon>Euthyneura</taxon>
        <taxon>Panpulmonata</taxon>
        <taxon>Hygrophila</taxon>
        <taxon>Lymnaeoidea</taxon>
        <taxon>Lymnaeidae</taxon>
        <taxon>Lymnaea</taxon>
    </lineage>
</organism>
<dbReference type="InterPro" id="IPR004843">
    <property type="entry name" value="Calcineurin-like_PHP"/>
</dbReference>
<evidence type="ECO:0000256" key="8">
    <source>
        <dbReference type="ARBA" id="ARBA00022833"/>
    </source>
</evidence>
<evidence type="ECO:0000313" key="14">
    <source>
        <dbReference type="Proteomes" id="UP001497497"/>
    </source>
</evidence>
<dbReference type="InterPro" id="IPR029052">
    <property type="entry name" value="Metallo-depent_PP-like"/>
</dbReference>
<evidence type="ECO:0008006" key="15">
    <source>
        <dbReference type="Google" id="ProtNLM"/>
    </source>
</evidence>
<evidence type="ECO:0000256" key="4">
    <source>
        <dbReference type="ARBA" id="ARBA00022525"/>
    </source>
</evidence>
<feature type="region of interest" description="Disordered" evidence="10">
    <location>
        <begin position="1"/>
        <end position="22"/>
    </location>
</feature>
<dbReference type="InterPro" id="IPR041805">
    <property type="entry name" value="ASMase/PPN1_MPP"/>
</dbReference>
<evidence type="ECO:0000256" key="9">
    <source>
        <dbReference type="ARBA" id="ARBA00023180"/>
    </source>
</evidence>
<evidence type="ECO:0000256" key="1">
    <source>
        <dbReference type="ARBA" id="ARBA00001947"/>
    </source>
</evidence>
<evidence type="ECO:0000256" key="10">
    <source>
        <dbReference type="SAM" id="MobiDB-lite"/>
    </source>
</evidence>
<proteinExistence type="inferred from homology"/>
<evidence type="ECO:0000256" key="5">
    <source>
        <dbReference type="ARBA" id="ARBA00022723"/>
    </source>
</evidence>
<evidence type="ECO:0000259" key="12">
    <source>
        <dbReference type="Pfam" id="PF19272"/>
    </source>
</evidence>
<evidence type="ECO:0000256" key="7">
    <source>
        <dbReference type="ARBA" id="ARBA00022801"/>
    </source>
</evidence>
<feature type="domain" description="Calcineurin-like phosphoesterase" evidence="11">
    <location>
        <begin position="89"/>
        <end position="290"/>
    </location>
</feature>
<dbReference type="Gene3D" id="3.60.21.10">
    <property type="match status" value="1"/>
</dbReference>
<dbReference type="GO" id="GO:0005615">
    <property type="term" value="C:extracellular space"/>
    <property type="evidence" value="ECO:0007669"/>
    <property type="project" value="TreeGrafter"/>
</dbReference>
<evidence type="ECO:0000259" key="11">
    <source>
        <dbReference type="Pfam" id="PF00149"/>
    </source>
</evidence>
<keyword evidence="6" id="KW-0732">Signal</keyword>
<dbReference type="InterPro" id="IPR045473">
    <property type="entry name" value="ASM_C"/>
</dbReference>
<keyword evidence="4" id="KW-0964">Secreted</keyword>
<comment type="similarity">
    <text evidence="3">Belongs to the acid sphingomyelinase family.</text>
</comment>
<reference evidence="13 14" key="1">
    <citation type="submission" date="2024-04" db="EMBL/GenBank/DDBJ databases">
        <authorList>
            <consortium name="Genoscope - CEA"/>
            <person name="William W."/>
        </authorList>
    </citation>
    <scope>NUCLEOTIDE SEQUENCE [LARGE SCALE GENOMIC DNA]</scope>
</reference>
<dbReference type="GO" id="GO:0005764">
    <property type="term" value="C:lysosome"/>
    <property type="evidence" value="ECO:0007669"/>
    <property type="project" value="TreeGrafter"/>
</dbReference>
<dbReference type="GO" id="GO:0046513">
    <property type="term" value="P:ceramide biosynthetic process"/>
    <property type="evidence" value="ECO:0007669"/>
    <property type="project" value="TreeGrafter"/>
</dbReference>
<keyword evidence="7" id="KW-0378">Hydrolase</keyword>
<dbReference type="Pfam" id="PF19272">
    <property type="entry name" value="ASMase_C"/>
    <property type="match status" value="1"/>
</dbReference>
<comment type="subcellular location">
    <subcellularLocation>
        <location evidence="2">Secreted</location>
    </subcellularLocation>
</comment>
<comment type="cofactor">
    <cofactor evidence="1">
        <name>Zn(2+)</name>
        <dbReference type="ChEBI" id="CHEBI:29105"/>
    </cofactor>
</comment>
<dbReference type="SUPFAM" id="SSF56300">
    <property type="entry name" value="Metallo-dependent phosphatases"/>
    <property type="match status" value="1"/>
</dbReference>
<evidence type="ECO:0000256" key="6">
    <source>
        <dbReference type="ARBA" id="ARBA00022729"/>
    </source>
</evidence>
<evidence type="ECO:0000313" key="13">
    <source>
        <dbReference type="EMBL" id="CAL1543339.1"/>
    </source>
</evidence>
<dbReference type="AlphaFoldDB" id="A0AAV2I959"/>
<dbReference type="CDD" id="cd00842">
    <property type="entry name" value="MPP_ASMase"/>
    <property type="match status" value="1"/>
</dbReference>
<accession>A0AAV2I959</accession>
<keyword evidence="14" id="KW-1185">Reference proteome</keyword>
<name>A0AAV2I959_LYMST</name>
<evidence type="ECO:0000256" key="3">
    <source>
        <dbReference type="ARBA" id="ARBA00008234"/>
    </source>
</evidence>
<feature type="compositionally biased region" description="Polar residues" evidence="10">
    <location>
        <begin position="56"/>
        <end position="67"/>
    </location>
</feature>
<gene>
    <name evidence="13" type="ORF">GSLYS_00016873001</name>
</gene>
<dbReference type="EMBL" id="CAXITT010000541">
    <property type="protein sequence ID" value="CAL1543339.1"/>
    <property type="molecule type" value="Genomic_DNA"/>
</dbReference>
<keyword evidence="5" id="KW-0479">Metal-binding</keyword>
<feature type="region of interest" description="Disordered" evidence="10">
    <location>
        <begin position="51"/>
        <end position="71"/>
    </location>
</feature>
<dbReference type="PANTHER" id="PTHR10340:SF34">
    <property type="entry name" value="SPHINGOMYELIN PHOSPHODIESTERASE"/>
    <property type="match status" value="1"/>
</dbReference>
<dbReference type="Pfam" id="PF00149">
    <property type="entry name" value="Metallophos"/>
    <property type="match status" value="1"/>
</dbReference>
<keyword evidence="9" id="KW-0325">Glycoprotein</keyword>